<evidence type="ECO:0000256" key="5">
    <source>
        <dbReference type="SAM" id="Phobius"/>
    </source>
</evidence>
<dbReference type="EMBL" id="DRMH01000007">
    <property type="protein sequence ID" value="HFC96886.1"/>
    <property type="molecule type" value="Genomic_DNA"/>
</dbReference>
<evidence type="ECO:0000259" key="8">
    <source>
        <dbReference type="Pfam" id="PF25145"/>
    </source>
</evidence>
<dbReference type="PANTHER" id="PTHR33507:SF4">
    <property type="entry name" value="NODULATION COMPETITIVENESS PROTEIN NFED"/>
    <property type="match status" value="1"/>
</dbReference>
<comment type="subcellular location">
    <subcellularLocation>
        <location evidence="1">Membrane</location>
        <topology evidence="1">Multi-pass membrane protein</topology>
    </subcellularLocation>
</comment>
<comment type="caution">
    <text evidence="9">The sequence shown here is derived from an EMBL/GenBank/DDBJ whole genome shotgun (WGS) entry which is preliminary data.</text>
</comment>
<dbReference type="InterPro" id="IPR056739">
    <property type="entry name" value="NfeD_membrane"/>
</dbReference>
<dbReference type="AlphaFoldDB" id="A0A7C3GZR9"/>
<dbReference type="InterPro" id="IPR056738">
    <property type="entry name" value="NfeD1b_N"/>
</dbReference>
<evidence type="ECO:0000259" key="6">
    <source>
        <dbReference type="Pfam" id="PF01957"/>
    </source>
</evidence>
<evidence type="ECO:0000313" key="9">
    <source>
        <dbReference type="EMBL" id="HFC96886.1"/>
    </source>
</evidence>
<keyword evidence="2 5" id="KW-0812">Transmembrane</keyword>
<dbReference type="Pfam" id="PF25145">
    <property type="entry name" value="NfeD1b_N"/>
    <property type="match status" value="1"/>
</dbReference>
<dbReference type="Pfam" id="PF01957">
    <property type="entry name" value="NfeD"/>
    <property type="match status" value="1"/>
</dbReference>
<dbReference type="InterPro" id="IPR029045">
    <property type="entry name" value="ClpP/crotonase-like_dom_sf"/>
</dbReference>
<evidence type="ECO:0000256" key="4">
    <source>
        <dbReference type="ARBA" id="ARBA00023136"/>
    </source>
</evidence>
<dbReference type="Gene3D" id="2.40.50.140">
    <property type="entry name" value="Nucleic acid-binding proteins"/>
    <property type="match status" value="1"/>
</dbReference>
<dbReference type="InterPro" id="IPR052165">
    <property type="entry name" value="Membrane_assoc_protease"/>
</dbReference>
<dbReference type="GO" id="GO:0016020">
    <property type="term" value="C:membrane"/>
    <property type="evidence" value="ECO:0007669"/>
    <property type="project" value="UniProtKB-SubCell"/>
</dbReference>
<feature type="transmembrane region" description="Helical" evidence="5">
    <location>
        <begin position="268"/>
        <end position="285"/>
    </location>
</feature>
<feature type="transmembrane region" description="Helical" evidence="5">
    <location>
        <begin position="291"/>
        <end position="308"/>
    </location>
</feature>
<gene>
    <name evidence="9" type="ORF">ENJ40_00310</name>
</gene>
<evidence type="ECO:0000256" key="2">
    <source>
        <dbReference type="ARBA" id="ARBA00022692"/>
    </source>
</evidence>
<dbReference type="Gene3D" id="3.90.226.10">
    <property type="entry name" value="2-enoyl-CoA Hydratase, Chain A, domain 1"/>
    <property type="match status" value="1"/>
</dbReference>
<feature type="domain" description="NfeD-like C-terminal" evidence="6">
    <location>
        <begin position="379"/>
        <end position="434"/>
    </location>
</feature>
<feature type="transmembrane region" description="Helical" evidence="5">
    <location>
        <begin position="347"/>
        <end position="367"/>
    </location>
</feature>
<reference evidence="9" key="1">
    <citation type="journal article" date="2020" name="mSystems">
        <title>Genome- and Community-Level Interaction Insights into Carbon Utilization and Element Cycling Functions of Hydrothermarchaeota in Hydrothermal Sediment.</title>
        <authorList>
            <person name="Zhou Z."/>
            <person name="Liu Y."/>
            <person name="Xu W."/>
            <person name="Pan J."/>
            <person name="Luo Z.H."/>
            <person name="Li M."/>
        </authorList>
    </citation>
    <scope>NUCLEOTIDE SEQUENCE [LARGE SCALE GENOMIC DNA]</scope>
    <source>
        <strain evidence="9">HyVt-483</strain>
    </source>
</reference>
<keyword evidence="3 5" id="KW-1133">Transmembrane helix</keyword>
<dbReference type="CDD" id="cd07020">
    <property type="entry name" value="Clp_protease_NfeD_1"/>
    <property type="match status" value="1"/>
</dbReference>
<evidence type="ECO:0000256" key="3">
    <source>
        <dbReference type="ARBA" id="ARBA00022989"/>
    </source>
</evidence>
<accession>A0A7C3GZR9</accession>
<protein>
    <submittedName>
        <fullName evidence="9">Nodulation protein NfeD</fullName>
    </submittedName>
</protein>
<feature type="domain" description="NfeD integral membrane" evidence="7">
    <location>
        <begin position="247"/>
        <end position="364"/>
    </location>
</feature>
<dbReference type="SUPFAM" id="SSF52096">
    <property type="entry name" value="ClpP/crotonase"/>
    <property type="match status" value="1"/>
</dbReference>
<feature type="transmembrane region" description="Helical" evidence="5">
    <location>
        <begin position="241"/>
        <end position="261"/>
    </location>
</feature>
<dbReference type="Pfam" id="PF24961">
    <property type="entry name" value="NfeD_membrane"/>
    <property type="match status" value="1"/>
</dbReference>
<evidence type="ECO:0000256" key="1">
    <source>
        <dbReference type="ARBA" id="ARBA00004141"/>
    </source>
</evidence>
<dbReference type="Proteomes" id="UP000886043">
    <property type="component" value="Unassembled WGS sequence"/>
</dbReference>
<feature type="domain" description="NfeD1b N-terminal" evidence="8">
    <location>
        <begin position="36"/>
        <end position="198"/>
    </location>
</feature>
<feature type="transmembrane region" description="Helical" evidence="5">
    <location>
        <begin position="315"/>
        <end position="335"/>
    </location>
</feature>
<keyword evidence="4 5" id="KW-0472">Membrane</keyword>
<sequence length="443" mass="47994">MSFRVKQRFWRTLLVILGVGLFWIHPIRGQAAGPVLLVQLDDAITPASAAVLINSLREARTQGFQAVIWEIDTPGGLVESTRKIVKAVLASPVPVIVYVAPPGARAASAGTFLVLASHVAAMAPGTHLGAAHPITLIGGKPDPKTLQKIENDLVAWARSLAHLRGRNEKFAEAAVRESQTLTAEEALRQRVVDLLADNLNELLRKLNGRRVKMENRVVVLRTRNVSVVIYREGLKSRILRLLAHPQIAYFLLMLGLAGLYFELSHPGAVFPGVLGAICLVLALFALQILPVNYAGLLLILLAAVLYFLEIKVTSYGLLTLAATISLFLGSIMLFGKNPQGLRLPYGFLIPVTSAISLFFLTITWLAARALRRRPFSGREGLPGKEGRCLTEVGPAGGQIFLEGEIWQAVADEPIPAGSPVKVVEQKGLKVRVSPLRDEPSEGA</sequence>
<dbReference type="SUPFAM" id="SSF141322">
    <property type="entry name" value="NfeD domain-like"/>
    <property type="match status" value="1"/>
</dbReference>
<evidence type="ECO:0000259" key="7">
    <source>
        <dbReference type="Pfam" id="PF24961"/>
    </source>
</evidence>
<dbReference type="InterPro" id="IPR002810">
    <property type="entry name" value="NfeD-like_C"/>
</dbReference>
<dbReference type="InterPro" id="IPR012340">
    <property type="entry name" value="NA-bd_OB-fold"/>
</dbReference>
<name>A0A7C3GZR9_9BACT</name>
<proteinExistence type="predicted"/>
<organism evidence="9">
    <name type="scientific">Thermosulfurimonas dismutans</name>
    <dbReference type="NCBI Taxonomy" id="999894"/>
    <lineage>
        <taxon>Bacteria</taxon>
        <taxon>Pseudomonadati</taxon>
        <taxon>Thermodesulfobacteriota</taxon>
        <taxon>Thermodesulfobacteria</taxon>
        <taxon>Thermodesulfobacteriales</taxon>
        <taxon>Thermodesulfobacteriaceae</taxon>
        <taxon>Thermosulfurimonas</taxon>
    </lineage>
</organism>
<dbReference type="PANTHER" id="PTHR33507">
    <property type="entry name" value="INNER MEMBRANE PROTEIN YBBJ"/>
    <property type="match status" value="1"/>
</dbReference>